<evidence type="ECO:0000313" key="4">
    <source>
        <dbReference type="EMBL" id="PSS03269.1"/>
    </source>
</evidence>
<dbReference type="SMART" id="SM00233">
    <property type="entry name" value="PH"/>
    <property type="match status" value="1"/>
</dbReference>
<dbReference type="PANTHER" id="PTHR28190">
    <property type="entry name" value="NUCLEAR MIGRATION PROTEIN NUM1"/>
    <property type="match status" value="1"/>
</dbReference>
<dbReference type="PANTHER" id="PTHR28190:SF1">
    <property type="entry name" value="NUCLEAR MIGRATION PROTEIN NUM1"/>
    <property type="match status" value="1"/>
</dbReference>
<feature type="compositionally biased region" description="Basic residues" evidence="2">
    <location>
        <begin position="1848"/>
        <end position="1868"/>
    </location>
</feature>
<feature type="region of interest" description="Disordered" evidence="2">
    <location>
        <begin position="1496"/>
        <end position="1545"/>
    </location>
</feature>
<feature type="region of interest" description="Disordered" evidence="2">
    <location>
        <begin position="451"/>
        <end position="474"/>
    </location>
</feature>
<name>A0A2T3ALV7_9PEZI</name>
<feature type="coiled-coil region" evidence="1">
    <location>
        <begin position="1808"/>
        <end position="1835"/>
    </location>
</feature>
<dbReference type="GO" id="GO:0000226">
    <property type="term" value="P:microtubule cytoskeleton organization"/>
    <property type="evidence" value="ECO:0007669"/>
    <property type="project" value="TreeGrafter"/>
</dbReference>
<keyword evidence="5" id="KW-1185">Reference proteome</keyword>
<dbReference type="InParanoid" id="A0A2T3ALV7"/>
<dbReference type="EMBL" id="KZ678376">
    <property type="protein sequence ID" value="PSS03269.1"/>
    <property type="molecule type" value="Genomic_DNA"/>
</dbReference>
<feature type="coiled-coil region" evidence="1">
    <location>
        <begin position="329"/>
        <end position="356"/>
    </location>
</feature>
<feature type="region of interest" description="Disordered" evidence="2">
    <location>
        <begin position="597"/>
        <end position="670"/>
    </location>
</feature>
<dbReference type="GO" id="GO:0005739">
    <property type="term" value="C:mitochondrion"/>
    <property type="evidence" value="ECO:0007669"/>
    <property type="project" value="TreeGrafter"/>
</dbReference>
<feature type="coiled-coil region" evidence="1">
    <location>
        <begin position="52"/>
        <end position="113"/>
    </location>
</feature>
<feature type="region of interest" description="Disordered" evidence="2">
    <location>
        <begin position="1277"/>
        <end position="1460"/>
    </location>
</feature>
<feature type="compositionally biased region" description="Polar residues" evidence="2">
    <location>
        <begin position="642"/>
        <end position="670"/>
    </location>
</feature>
<dbReference type="InterPro" id="IPR053005">
    <property type="entry name" value="Nuclear_Pos-Cytoskel_Interact"/>
</dbReference>
<dbReference type="GO" id="GO:0032065">
    <property type="term" value="P:maintenance of protein location in cell cortex"/>
    <property type="evidence" value="ECO:0007669"/>
    <property type="project" value="InterPro"/>
</dbReference>
<sequence length="1881" mass="204706">MASDKPSLVLGQEHTLDPFITTGPNAFSNHRFSNFDGGSLALGPGASPTSAKRALEAHLADTERRMEEAGKLGTALVQQQKELSERLKEVEQLETEEELSPDLKEKLAAIEKDFNEVARDSARAFLPKHRIPSNEVNSGAPFTPTKDVVRRSMSPSKFDNHKFESLATGSPSKFSAPSRKMRNQPANRIHDIEFAAEISTSLITQVRNLQALLQEREEEAKDLKSEKAGLEVEVQGFQQRMKNLDESESRYKDENWTLETQIQEFIAGQKEAADREKKLSHALNALQADKNAKQRELDEIRLAHTKLAEDHAAAVKHHDIELGTAKRNAVMAEGERAAMQRKIDELTSQNQELAKAISGERGRTSQRNSPAGSSEDDGENVSGNLTPEHSPPPSPIKPTPRHAMLETETLKTSLQHAQRTIQSLRSNVHREKTEKLELKRLLQDARDDLEKLRSDPVERPHQKRAREAKSREFKKPAKLDKLGTARAIKAEIFEDPEWEDASVRGPPLMLARMTAQADIPDSNEMDDFETANEAHESTDAFETAHEQNGTETEAFQTGAEDFDSDDTEMESPSARAGANRANALKKAAIFAPVSKEYSYESTASTSASEDEDYIDPMRTPNTQPRKVRMRTSHGHFSRRSRQFSGDQTYQGSPASQISHTNRSFSSTNGLPRQSLFAELGELDGSDEDSTIGTPGQRSLRSITPASTTRGTNISPRSNVPLIPAMPGVIMVDSGMMTEPLEVESIAALAGSEEGLSMGSAVDNGLERPSSVIHIKPAAQRDHDIDGHGQNGVQAKQPMPLGGLPAPILAPPQQLSLSNVYSEQVEPQALSEPLPPRLALSSVRSEHVEPVSEPAVAPPAFSMSGVQSEEVEPVSVPRPQLGFSGVSSEHVAPVSELEVPPPVLSMSSVAFEAVEPVVESFVPPTLSMSPVVEQQIEPNAEAKKPLPPLAFSAVSSMHTQPIAEPETEPRVVTVVEYRDAPKPPPATLAFSPVSSAETQPIAEAEPEPRVVTVVEYKDAPKPPPATLAFSSISSAETEPIAEAEQEPRVVTVVEYRDAPQPPPATLAFSSVSSAEAAPVAEREVEPRVVTVVEYKDAPTPPPAELMFSEIASAEVVPVAEPEREPQILRVIERVEAPRPPPAALSFSSLISEDIEPYAEPTIPPPTLTVSSLITEVIEPQAEAEVPQPVLSVSNIVSEHIEPKAERAVLPPTLSVSQVVSEHIEPVSPVATAATLDKPTPATLDFSSIRSLDTKPAEPQSPIFGRVLLPALEFSAIEALDTEPTSPRSPKRNGFIIPRDQSAQDGDIGLASTRDTKVSSGIVIAEDETRGSPRSPQNVTADSQRPFGEISGNAEKKPVRNAALQTTDSSAQTSLTAETIDQILHSKPASPQPVYQRSDSVVGSDHLSTPGTIRIHRSHDSLNHNARSRDNGAEAVSESASRRPGSAASARSPTKTFPPLPSNHREVIEAARTGTANSGHGTIGSMGPPLFPASAYKNPMNRPRTPASISSKQGGEQATRPERLGTAEIHSPTRLAPRSRKSSVSSFASEVDHRFNMASGMMGMAGHGFGPNTDPRMIQAITQTMIGEYLWKYTRKTGRGEMSEKRHRRYFWVHPYTRTLYWSDRDPTSAGRSELRAKSVPIEAVRVVTDDNPMPPGLHRKSLIIVAPGRSVKFTCTTGQRHETWFNALSYLLLRTEGEGQADTEEIVSGLTREDVEEFNPSYDPRGTSRAGPRGAPSIASYNSRATMQSAASFNLEVPTLTPNHKKAVSTSSVRPGLAGRISGYWKNTQDSLSMRSRSGVKDQTSLYSNNEVHDSAEDLREMYERQDRESDRLDNVRACCDGRHDVGTLHKKKGPGHHSHSQTHLHAHPSRAGTPSTVRSGV</sequence>
<feature type="compositionally biased region" description="Polar residues" evidence="2">
    <location>
        <begin position="1391"/>
        <end position="1409"/>
    </location>
</feature>
<feature type="compositionally biased region" description="Low complexity" evidence="2">
    <location>
        <begin position="1435"/>
        <end position="1450"/>
    </location>
</feature>
<feature type="compositionally biased region" description="Polar residues" evidence="2">
    <location>
        <begin position="1361"/>
        <end position="1377"/>
    </location>
</feature>
<feature type="compositionally biased region" description="Polar residues" evidence="2">
    <location>
        <begin position="690"/>
        <end position="717"/>
    </location>
</feature>
<dbReference type="SUPFAM" id="SSF50729">
    <property type="entry name" value="PH domain-like"/>
    <property type="match status" value="1"/>
</dbReference>
<organism evidence="4 5">
    <name type="scientific">Coniella lustricola</name>
    <dbReference type="NCBI Taxonomy" id="2025994"/>
    <lineage>
        <taxon>Eukaryota</taxon>
        <taxon>Fungi</taxon>
        <taxon>Dikarya</taxon>
        <taxon>Ascomycota</taxon>
        <taxon>Pezizomycotina</taxon>
        <taxon>Sordariomycetes</taxon>
        <taxon>Sordariomycetidae</taxon>
        <taxon>Diaporthales</taxon>
        <taxon>Schizoparmaceae</taxon>
        <taxon>Coniella</taxon>
    </lineage>
</organism>
<dbReference type="GO" id="GO:0005938">
    <property type="term" value="C:cell cortex"/>
    <property type="evidence" value="ECO:0007669"/>
    <property type="project" value="InterPro"/>
</dbReference>
<feature type="coiled-coil region" evidence="1">
    <location>
        <begin position="276"/>
        <end position="303"/>
    </location>
</feature>
<feature type="region of interest" description="Disordered" evidence="2">
    <location>
        <begin position="159"/>
        <end position="180"/>
    </location>
</feature>
<gene>
    <name evidence="4" type="ORF">BD289DRAFT_478734</name>
</gene>
<dbReference type="PROSITE" id="PS50003">
    <property type="entry name" value="PH_DOMAIN"/>
    <property type="match status" value="1"/>
</dbReference>
<feature type="compositionally biased region" description="Polar residues" evidence="2">
    <location>
        <begin position="1505"/>
        <end position="1514"/>
    </location>
</feature>
<dbReference type="CDD" id="cd13365">
    <property type="entry name" value="PH_PLC_plant-like"/>
    <property type="match status" value="1"/>
</dbReference>
<dbReference type="GO" id="GO:0015631">
    <property type="term" value="F:tubulin binding"/>
    <property type="evidence" value="ECO:0007669"/>
    <property type="project" value="TreeGrafter"/>
</dbReference>
<dbReference type="Pfam" id="PF12814">
    <property type="entry name" value="Mcp5_PH"/>
    <property type="match status" value="1"/>
</dbReference>
<evidence type="ECO:0000313" key="5">
    <source>
        <dbReference type="Proteomes" id="UP000241462"/>
    </source>
</evidence>
<feature type="compositionally biased region" description="Basic residues" evidence="2">
    <location>
        <begin position="625"/>
        <end position="641"/>
    </location>
</feature>
<evidence type="ECO:0000256" key="1">
    <source>
        <dbReference type="SAM" id="Coils"/>
    </source>
</evidence>
<reference evidence="4 5" key="1">
    <citation type="journal article" date="2018" name="Mycol. Prog.">
        <title>Coniella lustricola, a new species from submerged detritus.</title>
        <authorList>
            <person name="Raudabaugh D.B."/>
            <person name="Iturriaga T."/>
            <person name="Carver A."/>
            <person name="Mondo S."/>
            <person name="Pangilinan J."/>
            <person name="Lipzen A."/>
            <person name="He G."/>
            <person name="Amirebrahimi M."/>
            <person name="Grigoriev I.V."/>
            <person name="Miller A.N."/>
        </authorList>
    </citation>
    <scope>NUCLEOTIDE SEQUENCE [LARGE SCALE GENOMIC DNA]</scope>
    <source>
        <strain evidence="4 5">B22-T-1</strain>
    </source>
</reference>
<feature type="compositionally biased region" description="Polar residues" evidence="2">
    <location>
        <begin position="1330"/>
        <end position="1341"/>
    </location>
</feature>
<feature type="compositionally biased region" description="Pro residues" evidence="2">
    <location>
        <begin position="389"/>
        <end position="398"/>
    </location>
</feature>
<dbReference type="GO" id="GO:0005543">
    <property type="term" value="F:phospholipid binding"/>
    <property type="evidence" value="ECO:0007669"/>
    <property type="project" value="InterPro"/>
</dbReference>
<feature type="coiled-coil region" evidence="1">
    <location>
        <begin position="206"/>
        <end position="247"/>
    </location>
</feature>
<feature type="compositionally biased region" description="Polar residues" evidence="2">
    <location>
        <begin position="1872"/>
        <end position="1881"/>
    </location>
</feature>
<feature type="compositionally biased region" description="Basic and acidic residues" evidence="2">
    <location>
        <begin position="1416"/>
        <end position="1430"/>
    </location>
</feature>
<keyword evidence="1" id="KW-0175">Coiled coil</keyword>
<feature type="region of interest" description="Disordered" evidence="2">
    <location>
        <begin position="682"/>
        <end position="719"/>
    </location>
</feature>
<dbReference type="InterPro" id="IPR024774">
    <property type="entry name" value="PH_dom-Mcp5-type"/>
</dbReference>
<dbReference type="Proteomes" id="UP000241462">
    <property type="component" value="Unassembled WGS sequence"/>
</dbReference>
<evidence type="ECO:0000256" key="2">
    <source>
        <dbReference type="SAM" id="MobiDB-lite"/>
    </source>
</evidence>
<dbReference type="OrthoDB" id="2149224at2759"/>
<feature type="region of interest" description="Disordered" evidence="2">
    <location>
        <begin position="356"/>
        <end position="400"/>
    </location>
</feature>
<feature type="domain" description="PH" evidence="3">
    <location>
        <begin position="1581"/>
        <end position="1692"/>
    </location>
</feature>
<feature type="region of interest" description="Disordered" evidence="2">
    <location>
        <begin position="1716"/>
        <end position="1736"/>
    </location>
</feature>
<protein>
    <recommendedName>
        <fullName evidence="3">PH domain-containing protein</fullName>
    </recommendedName>
</protein>
<evidence type="ECO:0000259" key="3">
    <source>
        <dbReference type="PROSITE" id="PS50003"/>
    </source>
</evidence>
<dbReference type="InterPro" id="IPR001849">
    <property type="entry name" value="PH_domain"/>
</dbReference>
<feature type="region of interest" description="Disordered" evidence="2">
    <location>
        <begin position="1845"/>
        <end position="1881"/>
    </location>
</feature>
<dbReference type="STRING" id="2025994.A0A2T3ALV7"/>
<accession>A0A2T3ALV7</accession>
<proteinExistence type="predicted"/>